<dbReference type="PANTHER" id="PTHR43355:SF2">
    <property type="entry name" value="FLAVIN REDUCTASE (NADPH)"/>
    <property type="match status" value="1"/>
</dbReference>
<comment type="caution">
    <text evidence="2">The sequence shown here is derived from an EMBL/GenBank/DDBJ whole genome shotgun (WGS) entry which is preliminary data.</text>
</comment>
<dbReference type="EMBL" id="JACFYJ010000053">
    <property type="protein sequence ID" value="MEI6000562.1"/>
    <property type="molecule type" value="Genomic_DNA"/>
</dbReference>
<organism evidence="2 3">
    <name type="scientific">Paraburkholderia bengalensis</name>
    <dbReference type="NCBI Taxonomy" id="2747562"/>
    <lineage>
        <taxon>Bacteria</taxon>
        <taxon>Pseudomonadati</taxon>
        <taxon>Pseudomonadota</taxon>
        <taxon>Betaproteobacteria</taxon>
        <taxon>Burkholderiales</taxon>
        <taxon>Burkholderiaceae</taxon>
        <taxon>Paraburkholderia</taxon>
    </lineage>
</organism>
<dbReference type="SUPFAM" id="SSF51735">
    <property type="entry name" value="NAD(P)-binding Rossmann-fold domains"/>
    <property type="match status" value="1"/>
</dbReference>
<dbReference type="Proteomes" id="UP001386437">
    <property type="component" value="Unassembled WGS sequence"/>
</dbReference>
<dbReference type="InterPro" id="IPR016040">
    <property type="entry name" value="NAD(P)-bd_dom"/>
</dbReference>
<sequence length="215" mass="22246">MSKTLKIALFGATGMIGSRIAAEAARRGHQVTAFSRHPARVPSGVANLHAAQADVTDAASVAAGARGHDVVASAYAPPMDNVALIEAATRALVEGTRAAGIKRLLVVGGAGSLEVAPGKQLVDTEGFPEAYKAIALAHRDVLPILRAASDLDWTFFAPAALIAPGERTGVFRTGANALIADAQGNSRISAEDYATAYVDELEQGRFVRQLATAAY</sequence>
<keyword evidence="3" id="KW-1185">Reference proteome</keyword>
<dbReference type="InterPro" id="IPR036291">
    <property type="entry name" value="NAD(P)-bd_dom_sf"/>
</dbReference>
<accession>A0ABU8IYB5</accession>
<dbReference type="CDD" id="cd05244">
    <property type="entry name" value="BVR-B_like_SDR_a"/>
    <property type="match status" value="1"/>
</dbReference>
<name>A0ABU8IYB5_9BURK</name>
<dbReference type="InterPro" id="IPR051606">
    <property type="entry name" value="Polyketide_Oxido-like"/>
</dbReference>
<reference evidence="2 3" key="1">
    <citation type="journal article" date="2022" name="Arch. Microbiol.">
        <title>Paraburkholderia bengalensis sp. nov. isolated from roots of Oryza sativa, IR64.</title>
        <authorList>
            <person name="Nag P."/>
            <person name="Mondal N."/>
            <person name="Sarkar J."/>
            <person name="Das S."/>
        </authorList>
    </citation>
    <scope>NUCLEOTIDE SEQUENCE [LARGE SCALE GENOMIC DNA]</scope>
    <source>
        <strain evidence="2 3">IR64_4_BI</strain>
    </source>
</reference>
<protein>
    <submittedName>
        <fullName evidence="2">NAD(P)H-binding protein</fullName>
    </submittedName>
</protein>
<proteinExistence type="predicted"/>
<dbReference type="RefSeq" id="WP_336600468.1">
    <property type="nucleotide sequence ID" value="NZ_JACFYJ010000053.1"/>
</dbReference>
<evidence type="ECO:0000313" key="3">
    <source>
        <dbReference type="Proteomes" id="UP001386437"/>
    </source>
</evidence>
<dbReference type="PANTHER" id="PTHR43355">
    <property type="entry name" value="FLAVIN REDUCTASE (NADPH)"/>
    <property type="match status" value="1"/>
</dbReference>
<dbReference type="Gene3D" id="3.40.50.720">
    <property type="entry name" value="NAD(P)-binding Rossmann-like Domain"/>
    <property type="match status" value="1"/>
</dbReference>
<dbReference type="Pfam" id="PF13460">
    <property type="entry name" value="NAD_binding_10"/>
    <property type="match status" value="1"/>
</dbReference>
<gene>
    <name evidence="2" type="ORF">H3V53_26235</name>
</gene>
<feature type="domain" description="NAD(P)-binding" evidence="1">
    <location>
        <begin position="11"/>
        <end position="202"/>
    </location>
</feature>
<evidence type="ECO:0000259" key="1">
    <source>
        <dbReference type="Pfam" id="PF13460"/>
    </source>
</evidence>
<evidence type="ECO:0000313" key="2">
    <source>
        <dbReference type="EMBL" id="MEI6000562.1"/>
    </source>
</evidence>